<feature type="compositionally biased region" description="Basic and acidic residues" evidence="1">
    <location>
        <begin position="366"/>
        <end position="381"/>
    </location>
</feature>
<evidence type="ECO:0000313" key="4">
    <source>
        <dbReference type="Proteomes" id="UP001165060"/>
    </source>
</evidence>
<dbReference type="InterPro" id="IPR036910">
    <property type="entry name" value="HMG_box_dom_sf"/>
</dbReference>
<dbReference type="Pfam" id="PF09111">
    <property type="entry name" value="SLIDE"/>
    <property type="match status" value="1"/>
</dbReference>
<feature type="region of interest" description="Disordered" evidence="1">
    <location>
        <begin position="626"/>
        <end position="668"/>
    </location>
</feature>
<name>A0ABQ6MVS2_9STRA</name>
<proteinExistence type="predicted"/>
<sequence length="668" mass="74447">VTNFTDEFGSKAEVGGVKKKRETKFPKHLRLPKMDEFQLYDKDRLNELHAKEASKFKRELAENKYLGAPPPKDLVLLEDAAEVEEKKRLIEEGFPDWRRRTYLAFIRSSSRFGRQALDRIQAETGRPYSEVERYAKRFWDPEIGKKRVSEREYSRVEAAVLKGEEKLLQVISFEKCTKLLLETFDNPWTDFEYVHTSARDRGFTADEDRYLLNWCHKYGHGNWEALRLAIRRCDSFRFSYYLRAMGTDVIAKRCEQLMRACEREVEALQKETWDTMTPEEQASTKVTDVPLVSRRLMLERKHAAAAAKREKKVADLLAEAKGLDPILAEQKEKLSIMEKHDKAEAAGEQLKDAGDLAILAKPSAVPKEEPAKKKAKKEDKAAPNVASVPAEAVAPLLKMIVDAESAGIKNITAAFGAVNPSVSKRQINLNIERMAVREKRLGDQRAMWYVRDQFLHLADEATKAKVAAHVAACAANVKASAGKENAAKMKRENKAAELQEESASQAAAAAAADGYDGSEEPKEAKKAFTHFCNTTRRSVKNSLSEEQRKDKTIVNGNLKQLWKALGDEDLAHWDKTEKDDAARYKVHVAMHEAWKTKKSAPAPAAPVAAPAASAPPVPMDIVPAADDAVESKKRALSESSTGVGGTLGGLPASPSASLGLIPKKKKLT</sequence>
<dbReference type="InterPro" id="IPR015195">
    <property type="entry name" value="SLIDE"/>
</dbReference>
<evidence type="ECO:0000313" key="3">
    <source>
        <dbReference type="EMBL" id="GMI34442.1"/>
    </source>
</evidence>
<dbReference type="EMBL" id="BRYB01001825">
    <property type="protein sequence ID" value="GMI34442.1"/>
    <property type="molecule type" value="Genomic_DNA"/>
</dbReference>
<dbReference type="Proteomes" id="UP001165060">
    <property type="component" value="Unassembled WGS sequence"/>
</dbReference>
<feature type="region of interest" description="Disordered" evidence="1">
    <location>
        <begin position="363"/>
        <end position="383"/>
    </location>
</feature>
<comment type="caution">
    <text evidence="3">The sequence shown here is derived from an EMBL/GenBank/DDBJ whole genome shotgun (WGS) entry which is preliminary data.</text>
</comment>
<reference evidence="3 4" key="1">
    <citation type="journal article" date="2023" name="Commun. Biol.">
        <title>Genome analysis of Parmales, the sister group of diatoms, reveals the evolutionary specialization of diatoms from phago-mixotrophs to photoautotrophs.</title>
        <authorList>
            <person name="Ban H."/>
            <person name="Sato S."/>
            <person name="Yoshikawa S."/>
            <person name="Yamada K."/>
            <person name="Nakamura Y."/>
            <person name="Ichinomiya M."/>
            <person name="Sato N."/>
            <person name="Blanc-Mathieu R."/>
            <person name="Endo H."/>
            <person name="Kuwata A."/>
            <person name="Ogata H."/>
        </authorList>
    </citation>
    <scope>NUCLEOTIDE SEQUENCE [LARGE SCALE GENOMIC DNA]</scope>
</reference>
<dbReference type="InterPro" id="IPR009057">
    <property type="entry name" value="Homeodomain-like_sf"/>
</dbReference>
<dbReference type="Gene3D" id="1.10.10.60">
    <property type="entry name" value="Homeodomain-like"/>
    <property type="match status" value="2"/>
</dbReference>
<feature type="region of interest" description="Disordered" evidence="1">
    <location>
        <begin position="481"/>
        <end position="522"/>
    </location>
</feature>
<dbReference type="Gene3D" id="1.10.30.10">
    <property type="entry name" value="High mobility group box domain"/>
    <property type="match status" value="1"/>
</dbReference>
<protein>
    <recommendedName>
        <fullName evidence="2">SLIDE domain-containing protein</fullName>
    </recommendedName>
</protein>
<feature type="compositionally biased region" description="Low complexity" evidence="1">
    <location>
        <begin position="501"/>
        <end position="512"/>
    </location>
</feature>
<evidence type="ECO:0000256" key="1">
    <source>
        <dbReference type="SAM" id="MobiDB-lite"/>
    </source>
</evidence>
<dbReference type="SUPFAM" id="SSF46689">
    <property type="entry name" value="Homeodomain-like"/>
    <property type="match status" value="1"/>
</dbReference>
<evidence type="ECO:0000259" key="2">
    <source>
        <dbReference type="Pfam" id="PF09111"/>
    </source>
</evidence>
<feature type="compositionally biased region" description="Basic and acidic residues" evidence="1">
    <location>
        <begin position="485"/>
        <end position="497"/>
    </location>
</feature>
<keyword evidence="4" id="KW-1185">Reference proteome</keyword>
<dbReference type="SUPFAM" id="SSF47095">
    <property type="entry name" value="HMG-box"/>
    <property type="match status" value="1"/>
</dbReference>
<organism evidence="3 4">
    <name type="scientific">Tetraparma gracilis</name>
    <dbReference type="NCBI Taxonomy" id="2962635"/>
    <lineage>
        <taxon>Eukaryota</taxon>
        <taxon>Sar</taxon>
        <taxon>Stramenopiles</taxon>
        <taxon>Ochrophyta</taxon>
        <taxon>Bolidophyceae</taxon>
        <taxon>Parmales</taxon>
        <taxon>Triparmaceae</taxon>
        <taxon>Tetraparma</taxon>
    </lineage>
</organism>
<dbReference type="SUPFAM" id="SSF101224">
    <property type="entry name" value="HAND domain of the nucleosome remodeling ATPase ISWI"/>
    <property type="match status" value="1"/>
</dbReference>
<feature type="non-terminal residue" evidence="3">
    <location>
        <position position="1"/>
    </location>
</feature>
<feature type="domain" description="SLIDE" evidence="2">
    <location>
        <begin position="157"/>
        <end position="265"/>
    </location>
</feature>
<accession>A0ABQ6MVS2</accession>
<gene>
    <name evidence="3" type="ORF">TeGR_g6847</name>
</gene>
<dbReference type="InterPro" id="IPR036306">
    <property type="entry name" value="ISWI_HAND-dom_sf"/>
</dbReference>